<organism evidence="1 2">
    <name type="scientific">Rhizophagus irregularis (strain DAOM 181602 / DAOM 197198 / MUCL 43194)</name>
    <name type="common">Arbuscular mycorrhizal fungus</name>
    <name type="synonym">Glomus intraradices</name>
    <dbReference type="NCBI Taxonomy" id="747089"/>
    <lineage>
        <taxon>Eukaryota</taxon>
        <taxon>Fungi</taxon>
        <taxon>Fungi incertae sedis</taxon>
        <taxon>Mucoromycota</taxon>
        <taxon>Glomeromycotina</taxon>
        <taxon>Glomeromycetes</taxon>
        <taxon>Glomerales</taxon>
        <taxon>Glomeraceae</taxon>
        <taxon>Rhizophagus</taxon>
    </lineage>
</organism>
<evidence type="ECO:0000313" key="1">
    <source>
        <dbReference type="EMBL" id="POG65251.1"/>
    </source>
</evidence>
<evidence type="ECO:0000313" key="2">
    <source>
        <dbReference type="Proteomes" id="UP000018888"/>
    </source>
</evidence>
<comment type="caution">
    <text evidence="1">The sequence shown here is derived from an EMBL/GenBank/DDBJ whole genome shotgun (WGS) entry which is preliminary data.</text>
</comment>
<protein>
    <submittedName>
        <fullName evidence="1">Uncharacterized protein</fullName>
    </submittedName>
</protein>
<name>A0A2P4PIM9_RHIID</name>
<dbReference type="Proteomes" id="UP000018888">
    <property type="component" value="Unassembled WGS sequence"/>
</dbReference>
<reference evidence="1 2" key="1">
    <citation type="journal article" date="2013" name="Proc. Natl. Acad. Sci. U.S.A.">
        <title>Genome of an arbuscular mycorrhizal fungus provides insight into the oldest plant symbiosis.</title>
        <authorList>
            <person name="Tisserant E."/>
            <person name="Malbreil M."/>
            <person name="Kuo A."/>
            <person name="Kohler A."/>
            <person name="Symeonidi A."/>
            <person name="Balestrini R."/>
            <person name="Charron P."/>
            <person name="Duensing N."/>
            <person name="Frei Dit Frey N."/>
            <person name="Gianinazzi-Pearson V."/>
            <person name="Gilbert L.B."/>
            <person name="Handa Y."/>
            <person name="Herr J.R."/>
            <person name="Hijri M."/>
            <person name="Koul R."/>
            <person name="Kawaguchi M."/>
            <person name="Krajinski F."/>
            <person name="Lammers P.J."/>
            <person name="Masclaux F.G."/>
            <person name="Murat C."/>
            <person name="Morin E."/>
            <person name="Ndikumana S."/>
            <person name="Pagni M."/>
            <person name="Petitpierre D."/>
            <person name="Requena N."/>
            <person name="Rosikiewicz P."/>
            <person name="Riley R."/>
            <person name="Saito K."/>
            <person name="San Clemente H."/>
            <person name="Shapiro H."/>
            <person name="van Tuinen D."/>
            <person name="Becard G."/>
            <person name="Bonfante P."/>
            <person name="Paszkowski U."/>
            <person name="Shachar-Hill Y.Y."/>
            <person name="Tuskan G.A."/>
            <person name="Young P.W."/>
            <person name="Sanders I.R."/>
            <person name="Henrissat B."/>
            <person name="Rensing S.A."/>
            <person name="Grigoriev I.V."/>
            <person name="Corradi N."/>
            <person name="Roux C."/>
            <person name="Martin F."/>
        </authorList>
    </citation>
    <scope>NUCLEOTIDE SEQUENCE [LARGE SCALE GENOMIC DNA]</scope>
    <source>
        <strain evidence="1 2">DAOM 197198</strain>
    </source>
</reference>
<dbReference type="VEuPathDB" id="FungiDB:RhiirFUN_020888"/>
<gene>
    <name evidence="1" type="ORF">GLOIN_2v1483232</name>
</gene>
<reference evidence="1 2" key="2">
    <citation type="journal article" date="2018" name="New Phytol.">
        <title>High intraspecific genome diversity in the model arbuscular mycorrhizal symbiont Rhizophagus irregularis.</title>
        <authorList>
            <person name="Chen E.C.H."/>
            <person name="Morin E."/>
            <person name="Beaudet D."/>
            <person name="Noel J."/>
            <person name="Yildirir G."/>
            <person name="Ndikumana S."/>
            <person name="Charron P."/>
            <person name="St-Onge C."/>
            <person name="Giorgi J."/>
            <person name="Kruger M."/>
            <person name="Marton T."/>
            <person name="Ropars J."/>
            <person name="Grigoriev I.V."/>
            <person name="Hainaut M."/>
            <person name="Henrissat B."/>
            <person name="Roux C."/>
            <person name="Martin F."/>
            <person name="Corradi N."/>
        </authorList>
    </citation>
    <scope>NUCLEOTIDE SEQUENCE [LARGE SCALE GENOMIC DNA]</scope>
    <source>
        <strain evidence="1 2">DAOM 197198</strain>
    </source>
</reference>
<accession>A0A2P4PIM9</accession>
<dbReference type="EMBL" id="AUPC02000218">
    <property type="protein sequence ID" value="POG65251.1"/>
    <property type="molecule type" value="Genomic_DNA"/>
</dbReference>
<proteinExistence type="predicted"/>
<dbReference type="AlphaFoldDB" id="A0A2P4PIM9"/>
<keyword evidence="2" id="KW-1185">Reference proteome</keyword>
<sequence length="136" mass="16267">MCESVLYKCEQLPLNEAFEFIDDQLDQDEFNKYNANSNDNQIDMSNQNKEKIENIEDYYDFRQIYLKALISSVLRKSIKEVCRLIGHFKRALDYSLKDNDQKNLDDILLAYTIHEKEQKQMTGYNQKEEMSFLMII</sequence>